<dbReference type="AlphaFoldDB" id="A0AB33CRK4"/>
<dbReference type="Proteomes" id="UP000214561">
    <property type="component" value="Chromosome"/>
</dbReference>
<evidence type="ECO:0000313" key="1">
    <source>
        <dbReference type="EMBL" id="ASR89175.1"/>
    </source>
</evidence>
<dbReference type="InterPro" id="IPR036890">
    <property type="entry name" value="HATPase_C_sf"/>
</dbReference>
<dbReference type="KEGG" id="afq:AFA_06785"/>
<evidence type="ECO:0000313" key="2">
    <source>
        <dbReference type="Proteomes" id="UP000214561"/>
    </source>
</evidence>
<organism evidence="1 2">
    <name type="scientific">Alcaligenes faecalis</name>
    <dbReference type="NCBI Taxonomy" id="511"/>
    <lineage>
        <taxon>Bacteria</taxon>
        <taxon>Pseudomonadati</taxon>
        <taxon>Pseudomonadota</taxon>
        <taxon>Betaproteobacteria</taxon>
        <taxon>Burkholderiales</taxon>
        <taxon>Alcaligenaceae</taxon>
        <taxon>Alcaligenes</taxon>
    </lineage>
</organism>
<dbReference type="RefSeq" id="WP_094196275.1">
    <property type="nucleotide sequence ID" value="NZ_CP021641.1"/>
</dbReference>
<dbReference type="SUPFAM" id="SSF55874">
    <property type="entry name" value="ATPase domain of HSP90 chaperone/DNA topoisomerase II/histidine kinase"/>
    <property type="match status" value="1"/>
</dbReference>
<accession>A0AB33CRK4</accession>
<evidence type="ECO:0008006" key="3">
    <source>
        <dbReference type="Google" id="ProtNLM"/>
    </source>
</evidence>
<protein>
    <recommendedName>
        <fullName evidence="3">ATP-binding protein</fullName>
    </recommendedName>
</protein>
<sequence>MLKFLNEVRRAAKIVKRVSIDLSPIRRLNPCGTLLFVAELHRLLETFPECHFQANRPSDPVVEQLFQHIGLLKLLGVSPRLAISHRRVREWTFHAGTNVDLTGLQALQTRLTDRLGEELTYDLLSAMQEAITNAVHHAYIKPRPDGIKCDNQGWWVFAECSDEGILYLSVCDLGVGIRRTLPLRGTWSERAIDAILSRLGASSDLDAKYIKAALELGATRTGKGNRGKGLDEMLDLVKSANSGVLRIFSDRGMYTYNGRTGIEVVLDHAQSIMGTLVQWSFDTQTIGARELKDEQND</sequence>
<gene>
    <name evidence="1" type="ORF">AFA_06785</name>
</gene>
<proteinExistence type="predicted"/>
<name>A0AB33CRK4_ALCFA</name>
<dbReference type="EMBL" id="CP021641">
    <property type="protein sequence ID" value="ASR89175.1"/>
    <property type="molecule type" value="Genomic_DNA"/>
</dbReference>
<dbReference type="Gene3D" id="3.30.565.10">
    <property type="entry name" value="Histidine kinase-like ATPase, C-terminal domain"/>
    <property type="match status" value="1"/>
</dbReference>
<reference evidence="1 2" key="1">
    <citation type="submission" date="2017-05" db="EMBL/GenBank/DDBJ databases">
        <authorList>
            <person name="Qiu J.G."/>
            <person name="He J."/>
        </authorList>
    </citation>
    <scope>NUCLEOTIDE SEQUENCE [LARGE SCALE GENOMIC DNA]</scope>
    <source>
        <strain evidence="1 2">JQ135</strain>
    </source>
</reference>